<feature type="repeat" description="WD" evidence="1">
    <location>
        <begin position="144"/>
        <end position="177"/>
    </location>
</feature>
<dbReference type="InterPro" id="IPR015943">
    <property type="entry name" value="WD40/YVTN_repeat-like_dom_sf"/>
</dbReference>
<feature type="compositionally biased region" description="Acidic residues" evidence="2">
    <location>
        <begin position="41"/>
        <end position="86"/>
    </location>
</feature>
<evidence type="ECO:0000256" key="1">
    <source>
        <dbReference type="PROSITE-ProRule" id="PRU00221"/>
    </source>
</evidence>
<dbReference type="PANTHER" id="PTHR12616">
    <property type="entry name" value="VACUOLAR PROTEIN SORTING VPS41"/>
    <property type="match status" value="1"/>
</dbReference>
<dbReference type="Proteomes" id="UP000006671">
    <property type="component" value="Unassembled WGS sequence"/>
</dbReference>
<dbReference type="Pfam" id="PF23556">
    <property type="entry name" value="TPR_Vps41"/>
    <property type="match status" value="2"/>
</dbReference>
<dbReference type="FunCoup" id="D2VRT1">
    <property type="interactions" value="261"/>
</dbReference>
<dbReference type="OMA" id="PQLVWQD"/>
<evidence type="ECO:0000259" key="3">
    <source>
        <dbReference type="Pfam" id="PF23411"/>
    </source>
</evidence>
<dbReference type="STRING" id="5762.D2VRT1"/>
<dbReference type="KEGG" id="ngr:NAEGRDRAFT_81004"/>
<accession>D2VRT1</accession>
<feature type="domain" description="Vps41 beta-propeller" evidence="3">
    <location>
        <begin position="89"/>
        <end position="209"/>
    </location>
</feature>
<feature type="region of interest" description="Disordered" evidence="2">
    <location>
        <begin position="1072"/>
        <end position="1110"/>
    </location>
</feature>
<dbReference type="AlphaFoldDB" id="D2VRT1"/>
<name>D2VRT1_NAEGR</name>
<dbReference type="Pfam" id="PF23411">
    <property type="entry name" value="Beta-prop_Vps41"/>
    <property type="match status" value="2"/>
</dbReference>
<dbReference type="GO" id="GO:0009267">
    <property type="term" value="P:cellular response to starvation"/>
    <property type="evidence" value="ECO:0007669"/>
    <property type="project" value="TreeGrafter"/>
</dbReference>
<evidence type="ECO:0000313" key="5">
    <source>
        <dbReference type="Proteomes" id="UP000006671"/>
    </source>
</evidence>
<dbReference type="GO" id="GO:0030897">
    <property type="term" value="C:HOPS complex"/>
    <property type="evidence" value="ECO:0007669"/>
    <property type="project" value="TreeGrafter"/>
</dbReference>
<dbReference type="SUPFAM" id="SSF50978">
    <property type="entry name" value="WD40 repeat-like"/>
    <property type="match status" value="1"/>
</dbReference>
<dbReference type="RefSeq" id="XP_002673261.1">
    <property type="nucleotide sequence ID" value="XM_002673215.1"/>
</dbReference>
<dbReference type="GO" id="GO:0034058">
    <property type="term" value="P:endosomal vesicle fusion"/>
    <property type="evidence" value="ECO:0007669"/>
    <property type="project" value="TreeGrafter"/>
</dbReference>
<feature type="region of interest" description="Disordered" evidence="2">
    <location>
        <begin position="1"/>
        <end position="90"/>
    </location>
</feature>
<sequence>MSKNKNLLEEDDDSLDQGESSSGSGDEMEEKKNKLKKQPESEEEEDDDDEDDDDEEDEDDDEEDDDDEDDDEDDDDEESEEEEEYEPQLKYQRLAGSLPKDIFGIEGNYASALVVGEKFLALGTHLGYLYILDFEGNNNQQQKFRPHAETINDLTIDSTGEYIASCSNDGKVVVYNIYSALYANMQNPTVHKKILDPNSDANTVITGNSMLTNVASSISGGSGNAQEGNLMEFFFNRPMKSVALDPLYSTRSDKSVISGGKTGKLTMKRKGWFSYKELVIHKDEGEIHAVRWFGDFIAWANDFGVKVYDIVSNQKITYISRSSSAPRPDMYRPCLTWCQPDRFTVDNKQSDNKDSKSLAQLLIGWGQSVTLIVIKERRNAKEQKSQRYVEVLAMFEVEFYISGIVPYSNEDSLLILAYDEDEERDEDNANEKPKKKLVAPRPELRIMDLKGEEKSCDALSIKNFESYFATDYRLEAYTSSVATPYRNEQEEVYYILSPRDIVAARPRDDDDHVKWLMQKNRYLDAIKYCEANQSKLKDISMLDIGKKYLRYLLENKQYKEAAQMVPNVAGVDENLWEEWIYSFIDLKQFHVIIPFIPISKPKLKDAIYEMKLNYFLLNSPDLFLKCIKEWPQDLYNIQNITTVTSERILVLEQEAKIATLEGKEQESREATRKISLLQESLANLFMYEKHYDRALDIYFKLKRSDVFEFIQTHSLFSSVQDKILDLISFDEDRALRLCVEHHENIMVEQIIKQLKNERVQLLKYLDGLFYHNVQNFNRDRYHIIQVELYAEFDSKRLVWFLEQSQSYKIEQALKICEQHLNKPVLKFFEYLYKRDTVPVSEKTGRNEDQDDLMDDDESSYTIATEFVQYEKKKNINTNDDDASLEERNKQLYKGIVYLLGRMGNTNEALALIIDKLEDVTLAIEFVEKQPDSELYQNLLNKSLKKPKFISGLMDHISEHGSDYIDPSALVRKIPEQMDIEGLKKKLTRLITDFSQQKTLQEGCQEILQADLKQQSAQLFKQQRKGVKVRIGGRCALCGQRLTMTKEDNIMFMSGFYYHYRCYSEVVDVGANNKDQESDSEGTSTSNPSESHKKLYCVITHSREKKNTRRR</sequence>
<proteinExistence type="predicted"/>
<dbReference type="InterPro" id="IPR057780">
    <property type="entry name" value="Beta-prop_Vps41"/>
</dbReference>
<organism evidence="5">
    <name type="scientific">Naegleria gruberi</name>
    <name type="common">Amoeba</name>
    <dbReference type="NCBI Taxonomy" id="5762"/>
    <lineage>
        <taxon>Eukaryota</taxon>
        <taxon>Discoba</taxon>
        <taxon>Heterolobosea</taxon>
        <taxon>Tetramitia</taxon>
        <taxon>Eutetramitia</taxon>
        <taxon>Vahlkampfiidae</taxon>
        <taxon>Naegleria</taxon>
    </lineage>
</organism>
<dbReference type="EMBL" id="GG738892">
    <property type="protein sequence ID" value="EFC40517.1"/>
    <property type="molecule type" value="Genomic_DNA"/>
</dbReference>
<dbReference type="InterPro" id="IPR036322">
    <property type="entry name" value="WD40_repeat_dom_sf"/>
</dbReference>
<keyword evidence="1" id="KW-0853">WD repeat</keyword>
<feature type="domain" description="Vps41 beta-propeller" evidence="3">
    <location>
        <begin position="231"/>
        <end position="505"/>
    </location>
</feature>
<evidence type="ECO:0000256" key="2">
    <source>
        <dbReference type="SAM" id="MobiDB-lite"/>
    </source>
</evidence>
<protein>
    <recommendedName>
        <fullName evidence="3">Vps41 beta-propeller domain-containing protein</fullName>
    </recommendedName>
</protein>
<feature type="compositionally biased region" description="Basic and acidic residues" evidence="2">
    <location>
        <begin position="29"/>
        <end position="40"/>
    </location>
</feature>
<dbReference type="InParanoid" id="D2VRT1"/>
<evidence type="ECO:0000313" key="4">
    <source>
        <dbReference type="EMBL" id="EFC40517.1"/>
    </source>
</evidence>
<dbReference type="VEuPathDB" id="AmoebaDB:NAEGRDRAFT_81004"/>
<dbReference type="InterPro" id="IPR001680">
    <property type="entry name" value="WD40_rpt"/>
</dbReference>
<keyword evidence="5" id="KW-1185">Reference proteome</keyword>
<dbReference type="GO" id="GO:0005770">
    <property type="term" value="C:late endosome"/>
    <property type="evidence" value="ECO:0007669"/>
    <property type="project" value="TreeGrafter"/>
</dbReference>
<reference evidence="4 5" key="1">
    <citation type="journal article" date="2010" name="Cell">
        <title>The genome of Naegleria gruberi illuminates early eukaryotic versatility.</title>
        <authorList>
            <person name="Fritz-Laylin L.K."/>
            <person name="Prochnik S.E."/>
            <person name="Ginger M.L."/>
            <person name="Dacks J.B."/>
            <person name="Carpenter M.L."/>
            <person name="Field M.C."/>
            <person name="Kuo A."/>
            <person name="Paredez A."/>
            <person name="Chapman J."/>
            <person name="Pham J."/>
            <person name="Shu S."/>
            <person name="Neupane R."/>
            <person name="Cipriano M."/>
            <person name="Mancuso J."/>
            <person name="Tu H."/>
            <person name="Salamov A."/>
            <person name="Lindquist E."/>
            <person name="Shapiro H."/>
            <person name="Lucas S."/>
            <person name="Grigoriev I.V."/>
            <person name="Cande W.Z."/>
            <person name="Fulton C."/>
            <person name="Rokhsar D.S."/>
            <person name="Dawson S.C."/>
        </authorList>
    </citation>
    <scope>NUCLEOTIDE SEQUENCE [LARGE SCALE GENOMIC DNA]</scope>
    <source>
        <strain evidence="4 5">NEG-M</strain>
    </source>
</reference>
<dbReference type="SMART" id="SM00320">
    <property type="entry name" value="WD40"/>
    <property type="match status" value="2"/>
</dbReference>
<dbReference type="PANTHER" id="PTHR12616:SF1">
    <property type="entry name" value="VACUOLAR PROTEIN SORTING-ASSOCIATED PROTEIN 41 HOMOLOG"/>
    <property type="match status" value="1"/>
</dbReference>
<dbReference type="GO" id="GO:0016236">
    <property type="term" value="P:macroautophagy"/>
    <property type="evidence" value="ECO:0007669"/>
    <property type="project" value="TreeGrafter"/>
</dbReference>
<dbReference type="eggNOG" id="KOG2066">
    <property type="taxonomic scope" value="Eukaryota"/>
</dbReference>
<dbReference type="OrthoDB" id="244107at2759"/>
<dbReference type="GO" id="GO:0006623">
    <property type="term" value="P:protein targeting to vacuole"/>
    <property type="evidence" value="ECO:0007669"/>
    <property type="project" value="InterPro"/>
</dbReference>
<dbReference type="InterPro" id="IPR045111">
    <property type="entry name" value="Vps41/Vps8"/>
</dbReference>
<gene>
    <name evidence="4" type="ORF">NAEGRDRAFT_81004</name>
</gene>
<dbReference type="PROSITE" id="PS50082">
    <property type="entry name" value="WD_REPEATS_2"/>
    <property type="match status" value="1"/>
</dbReference>
<dbReference type="Gene3D" id="2.130.10.10">
    <property type="entry name" value="YVTN repeat-like/Quinoprotein amine dehydrogenase"/>
    <property type="match status" value="1"/>
</dbReference>
<dbReference type="GeneID" id="8854408"/>